<evidence type="ECO:0000313" key="2">
    <source>
        <dbReference type="Proteomes" id="UP000247727"/>
    </source>
</evidence>
<evidence type="ECO:0000313" key="1">
    <source>
        <dbReference type="EMBL" id="PYF11204.1"/>
    </source>
</evidence>
<dbReference type="Proteomes" id="UP000247727">
    <property type="component" value="Unassembled WGS sequence"/>
</dbReference>
<name>A0A318U110_9RHOB</name>
<keyword evidence="2" id="KW-1185">Reference proteome</keyword>
<dbReference type="Pfam" id="PF06347">
    <property type="entry name" value="SH3_4"/>
    <property type="match status" value="2"/>
</dbReference>
<proteinExistence type="predicted"/>
<accession>A0A318U110</accession>
<reference evidence="1 2" key="1">
    <citation type="submission" date="2018-06" db="EMBL/GenBank/DDBJ databases">
        <title>Genomic Encyclopedia of Type Strains, Phase III (KMG-III): the genomes of soil and plant-associated and newly described type strains.</title>
        <authorList>
            <person name="Whitman W."/>
        </authorList>
    </citation>
    <scope>NUCLEOTIDE SEQUENCE [LARGE SCALE GENOMIC DNA]</scope>
    <source>
        <strain evidence="1 2">JA737</strain>
    </source>
</reference>
<dbReference type="Gene3D" id="2.30.30.40">
    <property type="entry name" value="SH3 Domains"/>
    <property type="match status" value="1"/>
</dbReference>
<dbReference type="InterPro" id="IPR010466">
    <property type="entry name" value="DUF1058"/>
</dbReference>
<protein>
    <submittedName>
        <fullName evidence="1">SH3-like domain-containing protein</fullName>
    </submittedName>
</protein>
<gene>
    <name evidence="1" type="ORF">C8J30_103300</name>
</gene>
<comment type="caution">
    <text evidence="1">The sequence shown here is derived from an EMBL/GenBank/DDBJ whole genome shotgun (WGS) entry which is preliminary data.</text>
</comment>
<organism evidence="1 2">
    <name type="scientific">Rhodobacter viridis</name>
    <dbReference type="NCBI Taxonomy" id="1054202"/>
    <lineage>
        <taxon>Bacteria</taxon>
        <taxon>Pseudomonadati</taxon>
        <taxon>Pseudomonadota</taxon>
        <taxon>Alphaproteobacteria</taxon>
        <taxon>Rhodobacterales</taxon>
        <taxon>Rhodobacter group</taxon>
        <taxon>Rhodobacter</taxon>
    </lineage>
</organism>
<dbReference type="AlphaFoldDB" id="A0A318U110"/>
<dbReference type="EMBL" id="QJTK01000003">
    <property type="protein sequence ID" value="PYF11204.1"/>
    <property type="molecule type" value="Genomic_DNA"/>
</dbReference>
<dbReference type="OrthoDB" id="9810773at2"/>
<sequence>MTIFGVLAQFSCARDRERHLSSRLPGLMLALTLGLGTLPAPAQEIDDGPPPTEEAVAQALATQSGRGPVTNLPLPRYVSLKGSEGNARRGPSLSHRIDWVFTHAGMPLRITAEFGHWRRVEDRDGAGGWVHYSLLSGVRTVIVEDDMTELHARADAKSAVVALAEMGAVAKLGDCTLEWCEISAEEADGWVQKTAIWGVDPDEIRD</sequence>